<protein>
    <submittedName>
        <fullName evidence="1">Uncharacterized protein</fullName>
    </submittedName>
</protein>
<sequence length="76" mass="8746">MKPRSAKNKGKRLQNKIRDLILEKFNSKLELDDVRSITMGDSGEDILLSPAARRVFPFSVECKNQEKLNIWSALEQ</sequence>
<accession>A0A382KPS6</accession>
<dbReference type="AlphaFoldDB" id="A0A382KPS6"/>
<dbReference type="EMBL" id="UINC01082253">
    <property type="protein sequence ID" value="SVC26854.1"/>
    <property type="molecule type" value="Genomic_DNA"/>
</dbReference>
<reference evidence="1" key="1">
    <citation type="submission" date="2018-05" db="EMBL/GenBank/DDBJ databases">
        <authorList>
            <person name="Lanie J.A."/>
            <person name="Ng W.-L."/>
            <person name="Kazmierczak K.M."/>
            <person name="Andrzejewski T.M."/>
            <person name="Davidsen T.M."/>
            <person name="Wayne K.J."/>
            <person name="Tettelin H."/>
            <person name="Glass J.I."/>
            <person name="Rusch D."/>
            <person name="Podicherti R."/>
            <person name="Tsui H.-C.T."/>
            <person name="Winkler M.E."/>
        </authorList>
    </citation>
    <scope>NUCLEOTIDE SEQUENCE</scope>
</reference>
<gene>
    <name evidence="1" type="ORF">METZ01_LOCUS279708</name>
</gene>
<feature type="non-terminal residue" evidence="1">
    <location>
        <position position="76"/>
    </location>
</feature>
<evidence type="ECO:0000313" key="1">
    <source>
        <dbReference type="EMBL" id="SVC26854.1"/>
    </source>
</evidence>
<organism evidence="1">
    <name type="scientific">marine metagenome</name>
    <dbReference type="NCBI Taxonomy" id="408172"/>
    <lineage>
        <taxon>unclassified sequences</taxon>
        <taxon>metagenomes</taxon>
        <taxon>ecological metagenomes</taxon>
    </lineage>
</organism>
<proteinExistence type="predicted"/>
<name>A0A382KPS6_9ZZZZ</name>